<accession>A0A8B8JXK2</accession>
<dbReference type="GO" id="GO:0015074">
    <property type="term" value="P:DNA integration"/>
    <property type="evidence" value="ECO:0007669"/>
    <property type="project" value="InterPro"/>
</dbReference>
<proteinExistence type="predicted"/>
<reference evidence="3" key="2">
    <citation type="submission" date="2025-08" db="UniProtKB">
        <authorList>
            <consortium name="RefSeq"/>
        </authorList>
    </citation>
    <scope>IDENTIFICATION</scope>
    <source>
        <tissue evidence="3">Young leaves</tissue>
    </source>
</reference>
<dbReference type="Gene3D" id="3.30.420.10">
    <property type="entry name" value="Ribonuclease H-like superfamily/Ribonuclease H"/>
    <property type="match status" value="1"/>
</dbReference>
<dbReference type="AlphaFoldDB" id="A0A8B8JXK2"/>
<dbReference type="PANTHER" id="PTHR47266">
    <property type="entry name" value="ENDONUCLEASE-RELATED"/>
    <property type="match status" value="1"/>
</dbReference>
<sequence>MDSSSQKRKFLSDVKYYLWEEAYLFKVYGDNLIRRCVPESEFIIVLEHCHSKEVGGYFGPTKTAHKILQSDYVSRWVEAVALPTNDARVVTKFLKKIFFYRFGTPRAIISDGGTHFCNKLFDNLYSVTHKVATPYHPQTSGQVEVSNRELNKVLERTVNSSKKDWSIKLDDALWAYRTAFKTPISMSPYRLLAGEKRLLELNELDKMRLTAYENVKLYKEHTKKWHDKHILHLLKVLPYKVLEVSKAGGEMFQVNGQRAKIYTDGVTSTQQAMFL</sequence>
<dbReference type="InterPro" id="IPR001584">
    <property type="entry name" value="Integrase_cat-core"/>
</dbReference>
<dbReference type="GeneID" id="113849580"/>
<reference evidence="2" key="1">
    <citation type="journal article" date="2019" name="Toxins">
        <title>Detection of Abrin-Like and Prepropulchellin-Like Toxin Genes and Transcripts Using Whole Genome Sequencing and Full-Length Transcript Sequencing of Abrus precatorius.</title>
        <authorList>
            <person name="Hovde B.T."/>
            <person name="Daligault H.E."/>
            <person name="Hanschen E.R."/>
            <person name="Kunde Y.A."/>
            <person name="Johnson M.B."/>
            <person name="Starkenburg S.R."/>
            <person name="Johnson S.L."/>
        </authorList>
    </citation>
    <scope>NUCLEOTIDE SEQUENCE [LARGE SCALE GENOMIC DNA]</scope>
</reference>
<dbReference type="OrthoDB" id="1621923at2759"/>
<protein>
    <submittedName>
        <fullName evidence="3">Uncharacterized protein LOC113849580</fullName>
    </submittedName>
</protein>
<dbReference type="InterPro" id="IPR052160">
    <property type="entry name" value="Gypsy_RT_Integrase-like"/>
</dbReference>
<evidence type="ECO:0000259" key="1">
    <source>
        <dbReference type="PROSITE" id="PS50994"/>
    </source>
</evidence>
<keyword evidence="2" id="KW-1185">Reference proteome</keyword>
<name>A0A8B8JXK2_ABRPR</name>
<dbReference type="Pfam" id="PF00665">
    <property type="entry name" value="rve"/>
    <property type="match status" value="1"/>
</dbReference>
<gene>
    <name evidence="3" type="primary">LOC113849580</name>
</gene>
<dbReference type="KEGG" id="aprc:113849580"/>
<organism evidence="2 3">
    <name type="scientific">Abrus precatorius</name>
    <name type="common">Indian licorice</name>
    <name type="synonym">Glycine abrus</name>
    <dbReference type="NCBI Taxonomy" id="3816"/>
    <lineage>
        <taxon>Eukaryota</taxon>
        <taxon>Viridiplantae</taxon>
        <taxon>Streptophyta</taxon>
        <taxon>Embryophyta</taxon>
        <taxon>Tracheophyta</taxon>
        <taxon>Spermatophyta</taxon>
        <taxon>Magnoliopsida</taxon>
        <taxon>eudicotyledons</taxon>
        <taxon>Gunneridae</taxon>
        <taxon>Pentapetalae</taxon>
        <taxon>rosids</taxon>
        <taxon>fabids</taxon>
        <taxon>Fabales</taxon>
        <taxon>Fabaceae</taxon>
        <taxon>Papilionoideae</taxon>
        <taxon>50 kb inversion clade</taxon>
        <taxon>NPAAA clade</taxon>
        <taxon>indigoferoid/millettioid clade</taxon>
        <taxon>Abreae</taxon>
        <taxon>Abrus</taxon>
    </lineage>
</organism>
<dbReference type="GO" id="GO:0003676">
    <property type="term" value="F:nucleic acid binding"/>
    <property type="evidence" value="ECO:0007669"/>
    <property type="project" value="InterPro"/>
</dbReference>
<dbReference type="InterPro" id="IPR012337">
    <property type="entry name" value="RNaseH-like_sf"/>
</dbReference>
<evidence type="ECO:0000313" key="3">
    <source>
        <dbReference type="RefSeq" id="XP_027335383.1"/>
    </source>
</evidence>
<dbReference type="InterPro" id="IPR036397">
    <property type="entry name" value="RNaseH_sf"/>
</dbReference>
<feature type="domain" description="Integrase catalytic" evidence="1">
    <location>
        <begin position="34"/>
        <end position="196"/>
    </location>
</feature>
<dbReference type="SUPFAM" id="SSF53098">
    <property type="entry name" value="Ribonuclease H-like"/>
    <property type="match status" value="1"/>
</dbReference>
<evidence type="ECO:0000313" key="2">
    <source>
        <dbReference type="Proteomes" id="UP000694853"/>
    </source>
</evidence>
<dbReference type="Proteomes" id="UP000694853">
    <property type="component" value="Unplaced"/>
</dbReference>
<dbReference type="PROSITE" id="PS50994">
    <property type="entry name" value="INTEGRASE"/>
    <property type="match status" value="1"/>
</dbReference>
<dbReference type="RefSeq" id="XP_027335383.1">
    <property type="nucleotide sequence ID" value="XM_027479582.1"/>
</dbReference>